<name>A0A2H6MX39_9SAUR</name>
<reference evidence="1" key="2">
    <citation type="submission" date="2017-12" db="EMBL/GenBank/DDBJ databases">
        <title>Coralsnake Venomics: Analyses of Venom Gland Transcriptomes and Proteomes of Six Brazilian Taxa.</title>
        <authorList>
            <person name="Aird S.D."/>
            <person name="Jorge da Silva N."/>
            <person name="Qiu L."/>
            <person name="Villar-Briones A."/>
            <person name="Aparecida-Saddi V."/>
            <person name="Campos-Telles M.P."/>
            <person name="Grau M."/>
            <person name="Mikheyev A.S."/>
        </authorList>
    </citation>
    <scope>NUCLEOTIDE SEQUENCE</scope>
    <source>
        <tissue evidence="1">Venom_gland</tissue>
    </source>
</reference>
<reference evidence="1" key="1">
    <citation type="submission" date="2017-07" db="EMBL/GenBank/DDBJ databases">
        <authorList>
            <person name="Mikheyev A."/>
            <person name="Grau M."/>
        </authorList>
    </citation>
    <scope>NUCLEOTIDE SEQUENCE</scope>
    <source>
        <tissue evidence="1">Venom_gland</tissue>
    </source>
</reference>
<evidence type="ECO:0000313" key="1">
    <source>
        <dbReference type="EMBL" id="LAA19510.1"/>
    </source>
</evidence>
<proteinExistence type="predicted"/>
<protein>
    <submittedName>
        <fullName evidence="1">Uncharacterized protein</fullName>
    </submittedName>
</protein>
<sequence>MGDDIPDISITSVREKEENCWGALMYVLSRPCYLLEKPLLHNQVKLDSLQTALLDFYLNHSQPLLLLISLIGHIKIQNKTFRRKHKAIENVKVKLQPIKKDK</sequence>
<accession>A0A2H6MX39</accession>
<organism evidence="1">
    <name type="scientific">Micrurus carvalhoi</name>
    <dbReference type="NCBI Taxonomy" id="3147026"/>
    <lineage>
        <taxon>Eukaryota</taxon>
        <taxon>Metazoa</taxon>
        <taxon>Chordata</taxon>
        <taxon>Craniata</taxon>
        <taxon>Vertebrata</taxon>
        <taxon>Euteleostomi</taxon>
        <taxon>Lepidosauria</taxon>
        <taxon>Squamata</taxon>
        <taxon>Bifurcata</taxon>
        <taxon>Unidentata</taxon>
        <taxon>Episquamata</taxon>
        <taxon>Toxicofera</taxon>
        <taxon>Serpentes</taxon>
        <taxon>Colubroidea</taxon>
        <taxon>Elapidae</taxon>
        <taxon>Elapinae</taxon>
        <taxon>Micrurus</taxon>
    </lineage>
</organism>
<dbReference type="AlphaFoldDB" id="A0A2H6MX39"/>
<dbReference type="EMBL" id="IACI01015583">
    <property type="protein sequence ID" value="LAA19510.1"/>
    <property type="molecule type" value="Transcribed_RNA"/>
</dbReference>